<evidence type="ECO:0000313" key="1">
    <source>
        <dbReference type="EMBL" id="KKT54231.1"/>
    </source>
</evidence>
<organism evidence="1 2">
    <name type="scientific">Candidatus Woesebacteria bacterium GW2011_GWA1_44_23</name>
    <dbReference type="NCBI Taxonomy" id="1618558"/>
    <lineage>
        <taxon>Bacteria</taxon>
        <taxon>Candidatus Woeseibacteriota</taxon>
    </lineage>
</organism>
<protein>
    <recommendedName>
        <fullName evidence="3">DUF4258 domain-containing protein</fullName>
    </recommendedName>
</protein>
<evidence type="ECO:0008006" key="3">
    <source>
        <dbReference type="Google" id="ProtNLM"/>
    </source>
</evidence>
<accession>A0A837I8I9</accession>
<sequence length="77" mass="8645">MANIIFTNKALSKMASFGLSEGQVMDVYNKGTPEKWTNGAGYNSVRKYNGYEIGVAYLTDSKGVCRITSVWKRTNRR</sequence>
<dbReference type="Proteomes" id="UP000034525">
    <property type="component" value="Unassembled WGS sequence"/>
</dbReference>
<evidence type="ECO:0000313" key="2">
    <source>
        <dbReference type="Proteomes" id="UP000034525"/>
    </source>
</evidence>
<dbReference type="AlphaFoldDB" id="A0A837I8I9"/>
<name>A0A837I8I9_9BACT</name>
<dbReference type="EMBL" id="LCIL01000008">
    <property type="protein sequence ID" value="KKT54231.1"/>
    <property type="molecule type" value="Genomic_DNA"/>
</dbReference>
<comment type="caution">
    <text evidence="1">The sequence shown here is derived from an EMBL/GenBank/DDBJ whole genome shotgun (WGS) entry which is preliminary data.</text>
</comment>
<reference evidence="1 2" key="1">
    <citation type="journal article" date="2015" name="Nature">
        <title>rRNA introns, odd ribosomes, and small enigmatic genomes across a large radiation of phyla.</title>
        <authorList>
            <person name="Brown C.T."/>
            <person name="Hug L.A."/>
            <person name="Thomas B.C."/>
            <person name="Sharon I."/>
            <person name="Castelle C.J."/>
            <person name="Singh A."/>
            <person name="Wilkins M.J."/>
            <person name="Williams K.H."/>
            <person name="Banfield J.F."/>
        </authorList>
    </citation>
    <scope>NUCLEOTIDE SEQUENCE [LARGE SCALE GENOMIC DNA]</scope>
</reference>
<proteinExistence type="predicted"/>
<gene>
    <name evidence="1" type="ORF">UW47_C0008G0030</name>
</gene>